<evidence type="ECO:0000259" key="1">
    <source>
        <dbReference type="PROSITE" id="PS51186"/>
    </source>
</evidence>
<dbReference type="GO" id="GO:0005737">
    <property type="term" value="C:cytoplasm"/>
    <property type="evidence" value="ECO:0007669"/>
    <property type="project" value="TreeGrafter"/>
</dbReference>
<dbReference type="SUPFAM" id="SSF55729">
    <property type="entry name" value="Acyl-CoA N-acyltransferases (Nat)"/>
    <property type="match status" value="1"/>
</dbReference>
<dbReference type="Gene3D" id="3.40.630.30">
    <property type="match status" value="1"/>
</dbReference>
<sequence length="191" mass="22104">MPPLFTKVDVSEAARVQLRPIEMSDAQRIFEIWSDHEVMRFYDIAPLNSIDDARLLVSAMIKELAEGMSVRWAIVSKCSMRFIGSCGFRFDSRFYSASISFELERHSWRQGLMREALNAAITHAYDHWHINRIQAVTNLDNHASIGLLRSLGFVEEGVMRQWGYWKDAFHDVHLFSRIRADQRAMQTSPPA</sequence>
<dbReference type="PANTHER" id="PTHR43792">
    <property type="entry name" value="GNAT FAMILY, PUTATIVE (AFU_ORTHOLOGUE AFUA_3G00765)-RELATED-RELATED"/>
    <property type="match status" value="1"/>
</dbReference>
<organism evidence="2 3">
    <name type="scientific">Paraburkholderia silvatlantica</name>
    <dbReference type="NCBI Taxonomy" id="321895"/>
    <lineage>
        <taxon>Bacteria</taxon>
        <taxon>Pseudomonadati</taxon>
        <taxon>Pseudomonadota</taxon>
        <taxon>Betaproteobacteria</taxon>
        <taxon>Burkholderiales</taxon>
        <taxon>Burkholderiaceae</taxon>
        <taxon>Paraburkholderia</taxon>
    </lineage>
</organism>
<name>A0A2V4TKT5_9BURK</name>
<accession>A0A2V4TKT5</accession>
<gene>
    <name evidence="2" type="ORF">C7410_13748</name>
</gene>
<dbReference type="Proteomes" id="UP000247772">
    <property type="component" value="Unassembled WGS sequence"/>
</dbReference>
<dbReference type="OrthoDB" id="9801656at2"/>
<feature type="domain" description="N-acetyltransferase" evidence="1">
    <location>
        <begin position="16"/>
        <end position="181"/>
    </location>
</feature>
<dbReference type="InterPro" id="IPR000182">
    <property type="entry name" value="GNAT_dom"/>
</dbReference>
<dbReference type="PANTHER" id="PTHR43792:SF9">
    <property type="entry name" value="RIBOSOMAL-PROTEIN-ALANINE ACETYLTRANSFERASE"/>
    <property type="match status" value="1"/>
</dbReference>
<dbReference type="InterPro" id="IPR051531">
    <property type="entry name" value="N-acetyltransferase"/>
</dbReference>
<dbReference type="GO" id="GO:0008999">
    <property type="term" value="F:protein-N-terminal-alanine acetyltransferase activity"/>
    <property type="evidence" value="ECO:0007669"/>
    <property type="project" value="TreeGrafter"/>
</dbReference>
<dbReference type="PROSITE" id="PS51186">
    <property type="entry name" value="GNAT"/>
    <property type="match status" value="1"/>
</dbReference>
<comment type="caution">
    <text evidence="2">The sequence shown here is derived from an EMBL/GenBank/DDBJ whole genome shotgun (WGS) entry which is preliminary data.</text>
</comment>
<protein>
    <submittedName>
        <fullName evidence="2">Ribosomal-protein-alanine N-acetyltransferase</fullName>
    </submittedName>
</protein>
<proteinExistence type="predicted"/>
<dbReference type="RefSeq" id="WP_110857422.1">
    <property type="nucleotide sequence ID" value="NZ_QJSQ01000037.1"/>
</dbReference>
<keyword evidence="2" id="KW-0808">Transferase</keyword>
<evidence type="ECO:0000313" key="3">
    <source>
        <dbReference type="Proteomes" id="UP000247772"/>
    </source>
</evidence>
<dbReference type="EMBL" id="QJSQ01000037">
    <property type="protein sequence ID" value="PYE14800.1"/>
    <property type="molecule type" value="Genomic_DNA"/>
</dbReference>
<dbReference type="InterPro" id="IPR016181">
    <property type="entry name" value="Acyl_CoA_acyltransferase"/>
</dbReference>
<dbReference type="AlphaFoldDB" id="A0A2V4TKT5"/>
<evidence type="ECO:0000313" key="2">
    <source>
        <dbReference type="EMBL" id="PYE14800.1"/>
    </source>
</evidence>
<reference evidence="2 3" key="1">
    <citation type="submission" date="2018-06" db="EMBL/GenBank/DDBJ databases">
        <title>Genomic Encyclopedia of Type Strains, Phase IV (KMG-V): Genome sequencing to study the core and pangenomes of soil and plant-associated prokaryotes.</title>
        <authorList>
            <person name="Whitman W."/>
        </authorList>
    </citation>
    <scope>NUCLEOTIDE SEQUENCE [LARGE SCALE GENOMIC DNA]</scope>
    <source>
        <strain evidence="2 3">SRCL-318</strain>
    </source>
</reference>
<dbReference type="Pfam" id="PF13302">
    <property type="entry name" value="Acetyltransf_3"/>
    <property type="match status" value="1"/>
</dbReference>